<feature type="region of interest" description="Disordered" evidence="8">
    <location>
        <begin position="608"/>
        <end position="632"/>
    </location>
</feature>
<dbReference type="FunFam" id="3.30.160.60:FF:000446">
    <property type="entry name" value="Zinc finger protein"/>
    <property type="match status" value="2"/>
</dbReference>
<evidence type="ECO:0000313" key="10">
    <source>
        <dbReference type="EMBL" id="KAA0183673.1"/>
    </source>
</evidence>
<evidence type="ECO:0000256" key="7">
    <source>
        <dbReference type="PROSITE-ProRule" id="PRU00042"/>
    </source>
</evidence>
<evidence type="ECO:0000256" key="4">
    <source>
        <dbReference type="ARBA" id="ARBA00022771"/>
    </source>
</evidence>
<dbReference type="GO" id="GO:0000981">
    <property type="term" value="F:DNA-binding transcription factor activity, RNA polymerase II-specific"/>
    <property type="evidence" value="ECO:0007669"/>
    <property type="project" value="TreeGrafter"/>
</dbReference>
<feature type="compositionally biased region" description="Polar residues" evidence="8">
    <location>
        <begin position="34"/>
        <end position="47"/>
    </location>
</feature>
<comment type="caution">
    <text evidence="10">The sequence shown here is derived from an EMBL/GenBank/DDBJ whole genome shotgun (WGS) entry which is preliminary data.</text>
</comment>
<feature type="region of interest" description="Disordered" evidence="8">
    <location>
        <begin position="457"/>
        <end position="491"/>
    </location>
</feature>
<keyword evidence="11" id="KW-1185">Reference proteome</keyword>
<dbReference type="Proteomes" id="UP000728185">
    <property type="component" value="Unassembled WGS sequence"/>
</dbReference>
<dbReference type="SUPFAM" id="SSF57667">
    <property type="entry name" value="beta-beta-alpha zinc fingers"/>
    <property type="match status" value="3"/>
</dbReference>
<feature type="region of interest" description="Disordered" evidence="8">
    <location>
        <begin position="365"/>
        <end position="410"/>
    </location>
</feature>
<keyword evidence="3" id="KW-0677">Repeat</keyword>
<feature type="region of interest" description="Disordered" evidence="8">
    <location>
        <begin position="1"/>
        <end position="133"/>
    </location>
</feature>
<evidence type="ECO:0000256" key="3">
    <source>
        <dbReference type="ARBA" id="ARBA00022737"/>
    </source>
</evidence>
<feature type="domain" description="C2H2-type" evidence="9">
    <location>
        <begin position="323"/>
        <end position="350"/>
    </location>
</feature>
<keyword evidence="5" id="KW-0862">Zinc</keyword>
<dbReference type="PROSITE" id="PS50157">
    <property type="entry name" value="ZINC_FINGER_C2H2_2"/>
    <property type="match status" value="6"/>
</dbReference>
<organism evidence="10 11">
    <name type="scientific">Fasciolopsis buskii</name>
    <dbReference type="NCBI Taxonomy" id="27845"/>
    <lineage>
        <taxon>Eukaryota</taxon>
        <taxon>Metazoa</taxon>
        <taxon>Spiralia</taxon>
        <taxon>Lophotrochozoa</taxon>
        <taxon>Platyhelminthes</taxon>
        <taxon>Trematoda</taxon>
        <taxon>Digenea</taxon>
        <taxon>Plagiorchiida</taxon>
        <taxon>Echinostomata</taxon>
        <taxon>Echinostomatoidea</taxon>
        <taxon>Fasciolidae</taxon>
        <taxon>Fasciolopsis</taxon>
    </lineage>
</organism>
<dbReference type="OrthoDB" id="3437960at2759"/>
<feature type="compositionally biased region" description="Polar residues" evidence="8">
    <location>
        <begin position="608"/>
        <end position="629"/>
    </location>
</feature>
<sequence length="650" mass="71465">MESDQAPAKFLGHPGRQLADLTPGRSEIFKSHKVTQSSNSTKDSGIGSTYLTVSSGSSSNNTSPESEKDALAQNGKDPKPLNISKIDATSTPAVASKPPGISRILEESLTKTASGSPKVSANGSAIRSPHGRPKLAFSINDQIGQSTPYISRKRGSSIRTSQLAENERLLTTPGAVQGSGKRAQLETIRRSTECTLKDIEVSGRRRQRRMHQCEHCDKQFDRPSLLKRHTLTHTGERPFECRFCSKGFSTRSGVNTHERTHTGQRPYVCRICGRRFAAGSNLIFHKYTHSNTRRHQCPQCPKAFVTPGDLRKHEYTHTGQWPFRCTICDRGFATERNLKSHEVTHTGEKPFSCPICHKGYAQESSMKTHLRTHQKSCSEDGDKSDTRRKQKSAPGMPKLTETPPKPRGIALTENPPVIKCESPRHLTASQRTYSAPGMTNLNPVPTSPVFFGSANDPPPALPTKLRSNPHHNSAFTTPPRTGRKTESTVPVNNSKSTEFSWFYERYRAYYQYYMHNMTGAGSGQPTNLMSVTSLPSSMVQIQPMAASASCVWAAVPNVPGAPSHPGLNISQFSRASPSSSYVPVQTSNTGNFQIGIPTAFQDCFHSEQQQNMPHQISSNVDQNSTNPTENGALDYTLTTLSKLQTSSRRG</sequence>
<dbReference type="FunFam" id="3.30.160.60:FF:000671">
    <property type="entry name" value="Zinc finger protein 26"/>
    <property type="match status" value="1"/>
</dbReference>
<keyword evidence="4 7" id="KW-0863">Zinc-finger</keyword>
<accession>A0A8E0RIY4</accession>
<dbReference type="GO" id="GO:0005634">
    <property type="term" value="C:nucleus"/>
    <property type="evidence" value="ECO:0007669"/>
    <property type="project" value="UniProtKB-SubCell"/>
</dbReference>
<dbReference type="GO" id="GO:0008270">
    <property type="term" value="F:zinc ion binding"/>
    <property type="evidence" value="ECO:0007669"/>
    <property type="project" value="UniProtKB-KW"/>
</dbReference>
<evidence type="ECO:0000256" key="2">
    <source>
        <dbReference type="ARBA" id="ARBA00022723"/>
    </source>
</evidence>
<name>A0A8E0RIY4_9TREM</name>
<dbReference type="PANTHER" id="PTHR24394">
    <property type="entry name" value="ZINC FINGER PROTEIN"/>
    <property type="match status" value="1"/>
</dbReference>
<dbReference type="InterPro" id="IPR036236">
    <property type="entry name" value="Znf_C2H2_sf"/>
</dbReference>
<feature type="domain" description="C2H2-type" evidence="9">
    <location>
        <begin position="351"/>
        <end position="373"/>
    </location>
</feature>
<gene>
    <name evidence="10" type="ORF">FBUS_01654</name>
</gene>
<reference evidence="10" key="1">
    <citation type="submission" date="2019-05" db="EMBL/GenBank/DDBJ databases">
        <title>Annotation for the trematode Fasciolopsis buski.</title>
        <authorList>
            <person name="Choi Y.-J."/>
        </authorList>
    </citation>
    <scope>NUCLEOTIDE SEQUENCE</scope>
    <source>
        <strain evidence="10">HT</strain>
        <tissue evidence="10">Whole worm</tissue>
    </source>
</reference>
<feature type="domain" description="C2H2-type" evidence="9">
    <location>
        <begin position="211"/>
        <end position="238"/>
    </location>
</feature>
<dbReference type="Pfam" id="PF13912">
    <property type="entry name" value="zf-C2H2_6"/>
    <property type="match status" value="1"/>
</dbReference>
<feature type="compositionally biased region" description="Polar residues" evidence="8">
    <location>
        <begin position="110"/>
        <end position="125"/>
    </location>
</feature>
<evidence type="ECO:0000313" key="11">
    <source>
        <dbReference type="Proteomes" id="UP000728185"/>
    </source>
</evidence>
<feature type="domain" description="C2H2-type" evidence="9">
    <location>
        <begin position="267"/>
        <end position="294"/>
    </location>
</feature>
<dbReference type="EMBL" id="LUCM01011629">
    <property type="protein sequence ID" value="KAA0183673.1"/>
    <property type="molecule type" value="Genomic_DNA"/>
</dbReference>
<dbReference type="SMART" id="SM00355">
    <property type="entry name" value="ZnF_C2H2"/>
    <property type="match status" value="6"/>
</dbReference>
<evidence type="ECO:0000256" key="8">
    <source>
        <dbReference type="SAM" id="MobiDB-lite"/>
    </source>
</evidence>
<dbReference type="Pfam" id="PF00096">
    <property type="entry name" value="zf-C2H2"/>
    <property type="match status" value="4"/>
</dbReference>
<dbReference type="AlphaFoldDB" id="A0A8E0RIY4"/>
<feature type="compositionally biased region" description="Polar residues" evidence="8">
    <location>
        <begin position="470"/>
        <end position="479"/>
    </location>
</feature>
<feature type="compositionally biased region" description="Low complexity" evidence="8">
    <location>
        <begin position="48"/>
        <end position="64"/>
    </location>
</feature>
<feature type="domain" description="C2H2-type" evidence="9">
    <location>
        <begin position="239"/>
        <end position="266"/>
    </location>
</feature>
<dbReference type="PANTHER" id="PTHR24394:SF29">
    <property type="entry name" value="MYONEURIN"/>
    <property type="match status" value="1"/>
</dbReference>
<evidence type="ECO:0000259" key="9">
    <source>
        <dbReference type="PROSITE" id="PS50157"/>
    </source>
</evidence>
<feature type="domain" description="C2H2-type" evidence="9">
    <location>
        <begin position="295"/>
        <end position="322"/>
    </location>
</feature>
<protein>
    <submittedName>
        <fullName evidence="10">Histone-lysine N-methyltransferase PRDM9</fullName>
    </submittedName>
</protein>
<dbReference type="InterPro" id="IPR013087">
    <property type="entry name" value="Znf_C2H2_type"/>
</dbReference>
<keyword evidence="6" id="KW-0539">Nucleus</keyword>
<keyword evidence="2" id="KW-0479">Metal-binding</keyword>
<dbReference type="Gene3D" id="3.30.160.60">
    <property type="entry name" value="Classic Zinc Finger"/>
    <property type="match status" value="6"/>
</dbReference>
<evidence type="ECO:0000256" key="1">
    <source>
        <dbReference type="ARBA" id="ARBA00004123"/>
    </source>
</evidence>
<evidence type="ECO:0000256" key="5">
    <source>
        <dbReference type="ARBA" id="ARBA00022833"/>
    </source>
</evidence>
<comment type="subcellular location">
    <subcellularLocation>
        <location evidence="1">Nucleus</location>
    </subcellularLocation>
</comment>
<feature type="compositionally biased region" description="Basic and acidic residues" evidence="8">
    <location>
        <begin position="376"/>
        <end position="387"/>
    </location>
</feature>
<dbReference type="PROSITE" id="PS00028">
    <property type="entry name" value="ZINC_FINGER_C2H2_1"/>
    <property type="match status" value="6"/>
</dbReference>
<evidence type="ECO:0000256" key="6">
    <source>
        <dbReference type="ARBA" id="ARBA00023242"/>
    </source>
</evidence>
<dbReference type="FunFam" id="3.30.160.60:FF:002343">
    <property type="entry name" value="Zinc finger protein 33A"/>
    <property type="match status" value="1"/>
</dbReference>
<proteinExistence type="predicted"/>
<dbReference type="FunFam" id="3.30.160.60:FF:000145">
    <property type="entry name" value="Zinc finger protein 574"/>
    <property type="match status" value="1"/>
</dbReference>